<accession>A0A292PZ17</accession>
<dbReference type="AlphaFoldDB" id="A0A292PZ17"/>
<reference evidence="1" key="1">
    <citation type="submission" date="2015-10" db="EMBL/GenBank/DDBJ databases">
        <authorList>
            <person name="Regsiter A."/>
            <person name="william w."/>
        </authorList>
    </citation>
    <scope>NUCLEOTIDE SEQUENCE</scope>
    <source>
        <strain evidence="1">Montdore</strain>
    </source>
</reference>
<keyword evidence="2" id="KW-1185">Reference proteome</keyword>
<organism evidence="1 2">
    <name type="scientific">Tuber aestivum</name>
    <name type="common">summer truffle</name>
    <dbReference type="NCBI Taxonomy" id="59557"/>
    <lineage>
        <taxon>Eukaryota</taxon>
        <taxon>Fungi</taxon>
        <taxon>Dikarya</taxon>
        <taxon>Ascomycota</taxon>
        <taxon>Pezizomycotina</taxon>
        <taxon>Pezizomycetes</taxon>
        <taxon>Pezizales</taxon>
        <taxon>Tuberaceae</taxon>
        <taxon>Tuber</taxon>
    </lineage>
</organism>
<evidence type="ECO:0000313" key="1">
    <source>
        <dbReference type="EMBL" id="CUS11955.1"/>
    </source>
</evidence>
<dbReference type="EMBL" id="LN891008">
    <property type="protein sequence ID" value="CUS11955.1"/>
    <property type="molecule type" value="Genomic_DNA"/>
</dbReference>
<evidence type="ECO:0000313" key="2">
    <source>
        <dbReference type="Proteomes" id="UP001412239"/>
    </source>
</evidence>
<sequence length="150" mass="17156">MGSQRGIVTVLGPVSQVILRELPSSSSPFLEAPAPFWVEPISGNLRLTASPPYGKRQNRTRGSRWAIRAKWEKIRQGLLNGPYPIPSTDYRRHPRIKHSSLPRYRYRRLRTARVLYNVITHSKLPFFSRIEIPPPACQLQPSAGTLRTPY</sequence>
<gene>
    <name evidence="1" type="ORF">GSTUAT00004003001</name>
</gene>
<protein>
    <submittedName>
        <fullName evidence="1">Uncharacterized protein</fullName>
    </submittedName>
</protein>
<proteinExistence type="predicted"/>
<dbReference type="Proteomes" id="UP001412239">
    <property type="component" value="Unassembled WGS sequence"/>
</dbReference>
<name>A0A292PZ17_9PEZI</name>